<evidence type="ECO:0000256" key="3">
    <source>
        <dbReference type="SAM" id="MobiDB-lite"/>
    </source>
</evidence>
<evidence type="ECO:0000256" key="1">
    <source>
        <dbReference type="ARBA" id="ARBA00022448"/>
    </source>
</evidence>
<proteinExistence type="predicted"/>
<organism evidence="5">
    <name type="scientific">Ostreococcus tauri</name>
    <name type="common">Marine green alga</name>
    <dbReference type="NCBI Taxonomy" id="70448"/>
    <lineage>
        <taxon>Eukaryota</taxon>
        <taxon>Viridiplantae</taxon>
        <taxon>Chlorophyta</taxon>
        <taxon>Mamiellophyceae</taxon>
        <taxon>Mamiellales</taxon>
        <taxon>Bathycoccaceae</taxon>
        <taxon>Ostreococcus</taxon>
    </lineage>
</organism>
<dbReference type="PANTHER" id="PTHR36838:SF3">
    <property type="entry name" value="TRANSPORTER AUXIN EFFLUX CARRIER EC FAMILY"/>
    <property type="match status" value="1"/>
</dbReference>
<evidence type="ECO:0000256" key="2">
    <source>
        <dbReference type="ARBA" id="ARBA00022737"/>
    </source>
</evidence>
<name>A0A1Y5IB06_OSTTA</name>
<keyword evidence="5" id="KW-0418">Kinase</keyword>
<feature type="transmembrane region" description="Helical" evidence="4">
    <location>
        <begin position="76"/>
        <end position="97"/>
    </location>
</feature>
<feature type="transmembrane region" description="Helical" evidence="4">
    <location>
        <begin position="37"/>
        <end position="56"/>
    </location>
</feature>
<feature type="transmembrane region" description="Helical" evidence="4">
    <location>
        <begin position="384"/>
        <end position="402"/>
    </location>
</feature>
<sequence>MSDGASILHRVALNAAFIALGYGLRRSKVLSVDDGRTVFRFATHVTLPALLLYVMTRATSGSSSEILRTVVERVSGTIPAMSLAVGIGCSLGAYFLYRKHPARARGLAVGSATGVNLGMFAYPFIEAIWGMPGLAMCAMWDAPNAVVVFGAAKAIFAAEQKNGDASRAVHDDGGIYDGEWLDKKKHGYGCYKYPSGSTYEGQWKNNIKDGLGVYTYAKGGSYAGEFKRGRFEGTGIRVLRTGVVKAGLWEDNEFVEATTVKDCEGTIAAANAAVASARKAAEASSLTMKALFWKVAKFPPVIAVTLASLMNFTGVALPQSAAQLVVPLANANNPIVLLTLGVLFKPAMDRLQLQAVARFIGVKYGLGLIAAAMCTIFIPQSFSLARGVIAALCVMPVPSIVMQYSAEHDNDGQLAAAIVMSSQAMTIILICCFAVAAPHIANIDRAVFSGALAAGAVALSAASAAGVKALEPSKSDRSSKSNMAVSPTASMASIPRASRNTRRRIAIRESPLLTLSARGSKFARPRARANIRSTHAFAMSGGMKFVRL</sequence>
<keyword evidence="4" id="KW-0812">Transmembrane</keyword>
<feature type="transmembrane region" description="Helical" evidence="4">
    <location>
        <begin position="414"/>
        <end position="440"/>
    </location>
</feature>
<gene>
    <name evidence="5" type="ORF">BE221DRAFT_9941</name>
</gene>
<keyword evidence="1" id="KW-0813">Transport</keyword>
<dbReference type="EMBL" id="KZ155782">
    <property type="protein sequence ID" value="OUS46696.1"/>
    <property type="molecule type" value="Genomic_DNA"/>
</dbReference>
<dbReference type="SMART" id="SM00698">
    <property type="entry name" value="MORN"/>
    <property type="match status" value="3"/>
</dbReference>
<accession>A0A1Y5IB06</accession>
<protein>
    <submittedName>
        <fullName evidence="5">Putative phosphatidylinositol 4-phosphate 5-kinase</fullName>
    </submittedName>
</protein>
<dbReference type="AlphaFoldDB" id="A0A1Y5IB06"/>
<evidence type="ECO:0000256" key="4">
    <source>
        <dbReference type="SAM" id="Phobius"/>
    </source>
</evidence>
<keyword evidence="2" id="KW-0677">Repeat</keyword>
<dbReference type="eggNOG" id="KOG0231">
    <property type="taxonomic scope" value="Eukaryota"/>
</dbReference>
<dbReference type="InterPro" id="IPR003409">
    <property type="entry name" value="MORN"/>
</dbReference>
<keyword evidence="4" id="KW-1133">Transmembrane helix</keyword>
<feature type="compositionally biased region" description="Polar residues" evidence="3">
    <location>
        <begin position="480"/>
        <end position="491"/>
    </location>
</feature>
<feature type="transmembrane region" description="Helical" evidence="4">
    <location>
        <begin position="356"/>
        <end position="378"/>
    </location>
</feature>
<reference evidence="5" key="1">
    <citation type="submission" date="2017-04" db="EMBL/GenBank/DDBJ databases">
        <title>Population genomics of picophytoplankton unveils novel chromosome hypervariability.</title>
        <authorList>
            <consortium name="DOE Joint Genome Institute"/>
            <person name="Blanc-Mathieu R."/>
            <person name="Krasovec M."/>
            <person name="Hebrard M."/>
            <person name="Yau S."/>
            <person name="Desgranges E."/>
            <person name="Martin J."/>
            <person name="Schackwitz W."/>
            <person name="Kuo A."/>
            <person name="Salin G."/>
            <person name="Donnadieu C."/>
            <person name="Desdevises Y."/>
            <person name="Sanchez-Ferandin S."/>
            <person name="Moreau H."/>
            <person name="Rivals E."/>
            <person name="Grigoriev I.V."/>
            <person name="Grimsley N."/>
            <person name="Eyre-Walker A."/>
            <person name="Piganeau G."/>
        </authorList>
    </citation>
    <scope>NUCLEOTIDE SEQUENCE [LARGE SCALE GENOMIC DNA]</scope>
    <source>
        <strain evidence="5">RCC 1115</strain>
    </source>
</reference>
<keyword evidence="4" id="KW-0472">Membrane</keyword>
<dbReference type="Pfam" id="PF02493">
    <property type="entry name" value="MORN"/>
    <property type="match status" value="3"/>
</dbReference>
<dbReference type="GO" id="GO:0016301">
    <property type="term" value="F:kinase activity"/>
    <property type="evidence" value="ECO:0007669"/>
    <property type="project" value="UniProtKB-KW"/>
</dbReference>
<dbReference type="Gene3D" id="2.20.110.10">
    <property type="entry name" value="Histone H3 K4-specific methyltransferase SET7/9 N-terminal domain"/>
    <property type="match status" value="2"/>
</dbReference>
<dbReference type="PANTHER" id="PTHR36838">
    <property type="entry name" value="AUXIN EFFLUX CARRIER FAMILY PROTEIN"/>
    <property type="match status" value="1"/>
</dbReference>
<feature type="region of interest" description="Disordered" evidence="3">
    <location>
        <begin position="473"/>
        <end position="500"/>
    </location>
</feature>
<evidence type="ECO:0000313" key="5">
    <source>
        <dbReference type="EMBL" id="OUS46696.1"/>
    </source>
</evidence>
<keyword evidence="5" id="KW-0808">Transferase</keyword>
<dbReference type="Proteomes" id="UP000195557">
    <property type="component" value="Unassembled WGS sequence"/>
</dbReference>
<dbReference type="GO" id="GO:0016020">
    <property type="term" value="C:membrane"/>
    <property type="evidence" value="ECO:0007669"/>
    <property type="project" value="UniProtKB-ARBA"/>
</dbReference>
<dbReference type="SUPFAM" id="SSF82185">
    <property type="entry name" value="Histone H3 K4-specific methyltransferase SET7/9 N-terminal domain"/>
    <property type="match status" value="1"/>
</dbReference>
<feature type="transmembrane region" description="Helical" evidence="4">
    <location>
        <begin position="6"/>
        <end position="25"/>
    </location>
</feature>